<evidence type="ECO:0000313" key="12">
    <source>
        <dbReference type="EMBL" id="NMG02137.1"/>
    </source>
</evidence>
<reference evidence="12" key="1">
    <citation type="submission" date="2019-12" db="EMBL/GenBank/DDBJ databases">
        <title>Comparative genomics gives insights into the taxonomy of the Azoarcus-Aromatoleum group and reveals separate origins of nif in the plant-associated Azoarcus and non-plant-associated Aromatoleum sub-groups.</title>
        <authorList>
            <person name="Lafos M."/>
            <person name="Maluk M."/>
            <person name="Batista M."/>
            <person name="Junghare M."/>
            <person name="Carmona M."/>
            <person name="Faoro H."/>
            <person name="Cruz L.M."/>
            <person name="Battistoni F."/>
            <person name="De Souza E."/>
            <person name="Pedrosa F."/>
            <person name="Chen W.-M."/>
            <person name="Poole P.S."/>
            <person name="Dixon R.A."/>
            <person name="James E.K."/>
        </authorList>
    </citation>
    <scope>NUCLEOTIDE SEQUENCE</scope>
    <source>
        <strain evidence="12">NSC3</strain>
    </source>
</reference>
<evidence type="ECO:0000256" key="1">
    <source>
        <dbReference type="ARBA" id="ARBA00002962"/>
    </source>
</evidence>
<keyword evidence="5" id="KW-0997">Cell inner membrane</keyword>
<dbReference type="Proteomes" id="UP000599523">
    <property type="component" value="Unassembled WGS sequence"/>
</dbReference>
<proteinExistence type="predicted"/>
<dbReference type="GO" id="GO:0042168">
    <property type="term" value="P:heme metabolic process"/>
    <property type="evidence" value="ECO:0007669"/>
    <property type="project" value="InterPro"/>
</dbReference>
<keyword evidence="4" id="KW-1003">Cell membrane</keyword>
<dbReference type="EMBL" id="WTVM01000015">
    <property type="protein sequence ID" value="NMG02137.1"/>
    <property type="molecule type" value="Genomic_DNA"/>
</dbReference>
<comment type="pathway">
    <text evidence="3">Porphyrin-containing compound metabolism; protoheme biosynthesis.</text>
</comment>
<evidence type="ECO:0000256" key="4">
    <source>
        <dbReference type="ARBA" id="ARBA00022475"/>
    </source>
</evidence>
<dbReference type="SUPFAM" id="SSF48452">
    <property type="entry name" value="TPR-like"/>
    <property type="match status" value="1"/>
</dbReference>
<sequence>MRALIWIIALFAVAAGLAMFAGANEGYVLVVLPPWRLQASLNLTVVALVVGFFLLYFLMRLVSRTLDLPGRVGAYRSRRRQEKAARSARESLRALFEGRFADAGKQARIAYGAGDAGVEAALLAARAAHAQRDDRAYREWIDKAMSAEGGRTAALLTEAELATAEGAWDAAEEALATLRKGDHSSVAANRLQLDLARARGDWKAVPDLVRQLLANKAIGAEEGRALVRAAHLATLESMVDQPEPLADYWRKLGKPDHADRELVFQALPILAKGGKGAVARKDVERLLDGEWDSALARRYALCSGEGEEARDALSRSEKWLNRQPDDPGLLFALGKQCMVAQIWGKAQSYLERSLALDARAETHLALGQLFEATEHPAEAKAHFARAAQLALEA</sequence>
<evidence type="ECO:0000256" key="8">
    <source>
        <dbReference type="ARBA" id="ARBA00023136"/>
    </source>
</evidence>
<evidence type="ECO:0000256" key="6">
    <source>
        <dbReference type="ARBA" id="ARBA00022692"/>
    </source>
</evidence>
<feature type="transmembrane region" description="Helical" evidence="10">
    <location>
        <begin position="39"/>
        <end position="58"/>
    </location>
</feature>
<dbReference type="AlphaFoldDB" id="A0A972JA75"/>
<evidence type="ECO:0000256" key="10">
    <source>
        <dbReference type="SAM" id="Phobius"/>
    </source>
</evidence>
<comment type="subcellular location">
    <subcellularLocation>
        <location evidence="2">Cell inner membrane</location>
        <topology evidence="2">Multi-pass membrane protein</topology>
    </subcellularLocation>
</comment>
<evidence type="ECO:0000256" key="5">
    <source>
        <dbReference type="ARBA" id="ARBA00022519"/>
    </source>
</evidence>
<evidence type="ECO:0000259" key="11">
    <source>
        <dbReference type="Pfam" id="PF07219"/>
    </source>
</evidence>
<keyword evidence="13" id="KW-1185">Reference proteome</keyword>
<keyword evidence="6 10" id="KW-0812">Transmembrane</keyword>
<protein>
    <submittedName>
        <fullName evidence="12">Heme biosynthesis protein HemY</fullName>
    </submittedName>
</protein>
<evidence type="ECO:0000256" key="9">
    <source>
        <dbReference type="ARBA" id="ARBA00023244"/>
    </source>
</evidence>
<dbReference type="Gene3D" id="1.25.40.10">
    <property type="entry name" value="Tetratricopeptide repeat domain"/>
    <property type="match status" value="1"/>
</dbReference>
<comment type="function">
    <text evidence="1">Involved in a late step of protoheme IX synthesis.</text>
</comment>
<keyword evidence="8 10" id="KW-0472">Membrane</keyword>
<evidence type="ECO:0000313" key="13">
    <source>
        <dbReference type="Proteomes" id="UP000599523"/>
    </source>
</evidence>
<organism evidence="12 13">
    <name type="scientific">Azoarcus taiwanensis</name>
    <dbReference type="NCBI Taxonomy" id="666964"/>
    <lineage>
        <taxon>Bacteria</taxon>
        <taxon>Pseudomonadati</taxon>
        <taxon>Pseudomonadota</taxon>
        <taxon>Betaproteobacteria</taxon>
        <taxon>Rhodocyclales</taxon>
        <taxon>Zoogloeaceae</taxon>
        <taxon>Azoarcus</taxon>
    </lineage>
</organism>
<dbReference type="InterPro" id="IPR011990">
    <property type="entry name" value="TPR-like_helical_dom_sf"/>
</dbReference>
<evidence type="ECO:0000256" key="7">
    <source>
        <dbReference type="ARBA" id="ARBA00022989"/>
    </source>
</evidence>
<dbReference type="InterPro" id="IPR010817">
    <property type="entry name" value="HemY_N"/>
</dbReference>
<dbReference type="Pfam" id="PF07219">
    <property type="entry name" value="HemY_N"/>
    <property type="match status" value="1"/>
</dbReference>
<dbReference type="RefSeq" id="WP_168986929.1">
    <property type="nucleotide sequence ID" value="NZ_CAWPHM010000066.1"/>
</dbReference>
<evidence type="ECO:0000256" key="2">
    <source>
        <dbReference type="ARBA" id="ARBA00004429"/>
    </source>
</evidence>
<dbReference type="GO" id="GO:0005886">
    <property type="term" value="C:plasma membrane"/>
    <property type="evidence" value="ECO:0007669"/>
    <property type="project" value="UniProtKB-SubCell"/>
</dbReference>
<dbReference type="NCBIfam" id="TIGR00540">
    <property type="entry name" value="TPR_hemY_coli"/>
    <property type="match status" value="1"/>
</dbReference>
<comment type="caution">
    <text evidence="12">The sequence shown here is derived from an EMBL/GenBank/DDBJ whole genome shotgun (WGS) entry which is preliminary data.</text>
</comment>
<keyword evidence="7 10" id="KW-1133">Transmembrane helix</keyword>
<name>A0A972JA75_9RHOO</name>
<accession>A0A972JA75</accession>
<evidence type="ECO:0000256" key="3">
    <source>
        <dbReference type="ARBA" id="ARBA00004744"/>
    </source>
</evidence>
<dbReference type="GO" id="GO:0006779">
    <property type="term" value="P:porphyrin-containing compound biosynthetic process"/>
    <property type="evidence" value="ECO:0007669"/>
    <property type="project" value="UniProtKB-KW"/>
</dbReference>
<dbReference type="InterPro" id="IPR005254">
    <property type="entry name" value="Heme_biosyn_assoc_TPR_pro"/>
</dbReference>
<keyword evidence="9" id="KW-0627">Porphyrin biosynthesis</keyword>
<feature type="domain" description="HemY N-terminal" evidence="11">
    <location>
        <begin position="26"/>
        <end position="131"/>
    </location>
</feature>
<gene>
    <name evidence="12" type="ORF">GPA21_04020</name>
</gene>